<feature type="domain" description="Phosphatidic acid phosphatase type 2/haloperoxidase" evidence="7">
    <location>
        <begin position="29"/>
        <end position="99"/>
    </location>
</feature>
<evidence type="ECO:0000256" key="1">
    <source>
        <dbReference type="ARBA" id="ARBA00004141"/>
    </source>
</evidence>
<feature type="transmembrane region" description="Helical" evidence="6">
    <location>
        <begin position="57"/>
        <end position="74"/>
    </location>
</feature>
<name>A0A0L7L1Y3_OPEBR</name>
<dbReference type="InterPro" id="IPR036938">
    <property type="entry name" value="PAP2/HPO_sf"/>
</dbReference>
<dbReference type="PANTHER" id="PTHR10165">
    <property type="entry name" value="LIPID PHOSPHATE PHOSPHATASE"/>
    <property type="match status" value="1"/>
</dbReference>
<feature type="transmembrane region" description="Helical" evidence="6">
    <location>
        <begin position="86"/>
        <end position="103"/>
    </location>
</feature>
<keyword evidence="9" id="KW-1185">Reference proteome</keyword>
<dbReference type="GO" id="GO:0006644">
    <property type="term" value="P:phospholipid metabolic process"/>
    <property type="evidence" value="ECO:0007669"/>
    <property type="project" value="InterPro"/>
</dbReference>
<dbReference type="AlphaFoldDB" id="A0A0L7L1Y3"/>
<evidence type="ECO:0000256" key="6">
    <source>
        <dbReference type="SAM" id="Phobius"/>
    </source>
</evidence>
<evidence type="ECO:0000259" key="7">
    <source>
        <dbReference type="SMART" id="SM00014"/>
    </source>
</evidence>
<dbReference type="Gene3D" id="1.20.144.10">
    <property type="entry name" value="Phosphatidic acid phosphatase type 2/haloperoxidase"/>
    <property type="match status" value="1"/>
</dbReference>
<protein>
    <submittedName>
        <fullName evidence="8">Wunen</fullName>
    </submittedName>
</protein>
<evidence type="ECO:0000313" key="9">
    <source>
        <dbReference type="Proteomes" id="UP000037510"/>
    </source>
</evidence>
<gene>
    <name evidence="8" type="ORF">OBRU01_17095</name>
</gene>
<evidence type="ECO:0000256" key="3">
    <source>
        <dbReference type="ARBA" id="ARBA00022692"/>
    </source>
</evidence>
<dbReference type="GO" id="GO:0008195">
    <property type="term" value="F:phosphatidate phosphatase activity"/>
    <property type="evidence" value="ECO:0007669"/>
    <property type="project" value="TreeGrafter"/>
</dbReference>
<dbReference type="SMART" id="SM00014">
    <property type="entry name" value="acidPPc"/>
    <property type="match status" value="1"/>
</dbReference>
<dbReference type="GO" id="GO:0005886">
    <property type="term" value="C:plasma membrane"/>
    <property type="evidence" value="ECO:0007669"/>
    <property type="project" value="TreeGrafter"/>
</dbReference>
<dbReference type="GO" id="GO:0007165">
    <property type="term" value="P:signal transduction"/>
    <property type="evidence" value="ECO:0007669"/>
    <property type="project" value="TreeGrafter"/>
</dbReference>
<organism evidence="8 9">
    <name type="scientific">Operophtera brumata</name>
    <name type="common">Winter moth</name>
    <name type="synonym">Phalaena brumata</name>
    <dbReference type="NCBI Taxonomy" id="104452"/>
    <lineage>
        <taxon>Eukaryota</taxon>
        <taxon>Metazoa</taxon>
        <taxon>Ecdysozoa</taxon>
        <taxon>Arthropoda</taxon>
        <taxon>Hexapoda</taxon>
        <taxon>Insecta</taxon>
        <taxon>Pterygota</taxon>
        <taxon>Neoptera</taxon>
        <taxon>Endopterygota</taxon>
        <taxon>Lepidoptera</taxon>
        <taxon>Glossata</taxon>
        <taxon>Ditrysia</taxon>
        <taxon>Geometroidea</taxon>
        <taxon>Geometridae</taxon>
        <taxon>Larentiinae</taxon>
        <taxon>Operophtera</taxon>
    </lineage>
</organism>
<dbReference type="InterPro" id="IPR000326">
    <property type="entry name" value="PAP2/HPO"/>
</dbReference>
<comment type="similarity">
    <text evidence="2">Belongs to the PA-phosphatase related phosphoesterase family.</text>
</comment>
<dbReference type="Proteomes" id="UP000037510">
    <property type="component" value="Unassembled WGS sequence"/>
</dbReference>
<dbReference type="GO" id="GO:0046839">
    <property type="term" value="P:phospholipid dephosphorylation"/>
    <property type="evidence" value="ECO:0007669"/>
    <property type="project" value="TreeGrafter"/>
</dbReference>
<dbReference type="SUPFAM" id="SSF48317">
    <property type="entry name" value="Acid phosphatase/Vanadium-dependent haloperoxidase"/>
    <property type="match status" value="1"/>
</dbReference>
<keyword evidence="4 6" id="KW-1133">Transmembrane helix</keyword>
<evidence type="ECO:0000256" key="2">
    <source>
        <dbReference type="ARBA" id="ARBA00008816"/>
    </source>
</evidence>
<keyword evidence="5 6" id="KW-0472">Membrane</keyword>
<proteinExistence type="inferred from homology"/>
<comment type="subcellular location">
    <subcellularLocation>
        <location evidence="1">Membrane</location>
        <topology evidence="1">Multi-pass membrane protein</topology>
    </subcellularLocation>
</comment>
<dbReference type="InterPro" id="IPR043216">
    <property type="entry name" value="PAP-like"/>
</dbReference>
<keyword evidence="3 6" id="KW-0812">Transmembrane</keyword>
<dbReference type="STRING" id="104452.A0A0L7L1Y3"/>
<comment type="caution">
    <text evidence="8">The sequence shown here is derived from an EMBL/GenBank/DDBJ whole genome shotgun (WGS) entry which is preliminary data.</text>
</comment>
<dbReference type="PANTHER" id="PTHR10165:SF103">
    <property type="entry name" value="PHOSPHOLIPID PHOSPHATASE HOMOLOG 1.2 HOMOLOG"/>
    <property type="match status" value="1"/>
</dbReference>
<evidence type="ECO:0000313" key="8">
    <source>
        <dbReference type="EMBL" id="KOB69513.1"/>
    </source>
</evidence>
<evidence type="ECO:0000256" key="4">
    <source>
        <dbReference type="ARBA" id="ARBA00022989"/>
    </source>
</evidence>
<evidence type="ECO:0000256" key="5">
    <source>
        <dbReference type="ARBA" id="ARBA00023136"/>
    </source>
</evidence>
<reference evidence="8 9" key="1">
    <citation type="journal article" date="2015" name="Genome Biol. Evol.">
        <title>The genome of winter moth (Operophtera brumata) provides a genomic perspective on sexual dimorphism and phenology.</title>
        <authorList>
            <person name="Derks M.F."/>
            <person name="Smit S."/>
            <person name="Salis L."/>
            <person name="Schijlen E."/>
            <person name="Bossers A."/>
            <person name="Mateman C."/>
            <person name="Pijl A.S."/>
            <person name="de Ridder D."/>
            <person name="Groenen M.A."/>
            <person name="Visser M.E."/>
            <person name="Megens H.J."/>
        </authorList>
    </citation>
    <scope>NUCLEOTIDE SEQUENCE [LARGE SCALE GENOMIC DNA]</scope>
    <source>
        <strain evidence="8">WM2013NL</strain>
        <tissue evidence="8">Head and thorax</tissue>
    </source>
</reference>
<accession>A0A0L7L1Y3</accession>
<sequence length="135" mass="15500">MAVDRIVWKILLDFFVLLCGWIWESYTTIGVFTFGAACQQLTSNMTKFVIGRLRPHFYDFAVLVCAWYVGLTRVQEHYHHWSDVAVGYLIGAVYGVLVFVYVLKPKKYGVPSVRRSWAEREAAPQSALPRPVLAR</sequence>
<dbReference type="EMBL" id="JTDY01003467">
    <property type="protein sequence ID" value="KOB69513.1"/>
    <property type="molecule type" value="Genomic_DNA"/>
</dbReference>
<dbReference type="Pfam" id="PF01569">
    <property type="entry name" value="PAP2"/>
    <property type="match status" value="1"/>
</dbReference>